<organism evidence="1 2">
    <name type="scientific">Janibacter alittae</name>
    <dbReference type="NCBI Taxonomy" id="3115209"/>
    <lineage>
        <taxon>Bacteria</taxon>
        <taxon>Bacillati</taxon>
        <taxon>Actinomycetota</taxon>
        <taxon>Actinomycetes</taxon>
        <taxon>Micrococcales</taxon>
        <taxon>Intrasporangiaceae</taxon>
        <taxon>Janibacter</taxon>
    </lineage>
</organism>
<protein>
    <submittedName>
        <fullName evidence="1">Glycolipid-binding domain-containing protein</fullName>
    </submittedName>
</protein>
<name>A0ABZ2MDM7_9MICO</name>
<dbReference type="InterPro" id="IPR009467">
    <property type="entry name" value="Glycolipid-bd_prot_put"/>
</dbReference>
<dbReference type="EMBL" id="CP144913">
    <property type="protein sequence ID" value="WXB75142.1"/>
    <property type="molecule type" value="Genomic_DNA"/>
</dbReference>
<dbReference type="RefSeq" id="WP_338747855.1">
    <property type="nucleotide sequence ID" value="NZ_CP144913.1"/>
</dbReference>
<proteinExistence type="predicted"/>
<dbReference type="Proteomes" id="UP001382727">
    <property type="component" value="Chromosome"/>
</dbReference>
<gene>
    <name evidence="1" type="ORF">V1351_09175</name>
</gene>
<evidence type="ECO:0000313" key="2">
    <source>
        <dbReference type="Proteomes" id="UP001382727"/>
    </source>
</evidence>
<dbReference type="Pfam" id="PF06475">
    <property type="entry name" value="Glycolipid_bind"/>
    <property type="match status" value="1"/>
</dbReference>
<evidence type="ECO:0000313" key="1">
    <source>
        <dbReference type="EMBL" id="WXB75142.1"/>
    </source>
</evidence>
<dbReference type="SUPFAM" id="SSF159275">
    <property type="entry name" value="PA1994-like"/>
    <property type="match status" value="1"/>
</dbReference>
<accession>A0ABZ2MDM7</accession>
<keyword evidence="2" id="KW-1185">Reference proteome</keyword>
<reference evidence="1 2" key="1">
    <citation type="submission" date="2024-02" db="EMBL/GenBank/DDBJ databases">
        <title>Janibacter sp. nov., isolated from gut of marine sandworm.</title>
        <authorList>
            <person name="Kim B."/>
            <person name="Jun M.O."/>
            <person name="Shin N.-R."/>
        </authorList>
    </citation>
    <scope>NUCLEOTIDE SEQUENCE [LARGE SCALE GENOMIC DNA]</scope>
    <source>
        <strain evidence="1 2">A1S7</strain>
    </source>
</reference>
<sequence length="188" mass="20704">MTAQTYAWERDDEGRGHSFARVEEHPAGWTVHGTEVLVGEETLACTFRVRLDPDWHTREVEVAAVDASGERRLVLGASDGRWEVDGVYDPGLDGCVDVDVAATPLTNAFPIRRLASLPPGESRTSPVAWVEVPSLRVRRVDQTYQRLSPAANGGAQWEYGDPDHGTFRLTVDEGGVVIDYEGFARRIG</sequence>